<evidence type="ECO:0000313" key="2">
    <source>
        <dbReference type="EMBL" id="AJD90544.1"/>
    </source>
</evidence>
<dbReference type="KEGG" id="jeo:JMA_12270"/>
<name>A0A0B5AR23_9BACL</name>
<keyword evidence="3" id="KW-1185">Reference proteome</keyword>
<dbReference type="OrthoDB" id="2455397at2"/>
<organism evidence="2 3">
    <name type="scientific">Jeotgalibacillus malaysiensis</name>
    <dbReference type="NCBI Taxonomy" id="1508404"/>
    <lineage>
        <taxon>Bacteria</taxon>
        <taxon>Bacillati</taxon>
        <taxon>Bacillota</taxon>
        <taxon>Bacilli</taxon>
        <taxon>Bacillales</taxon>
        <taxon>Caryophanaceae</taxon>
        <taxon>Jeotgalibacillus</taxon>
    </lineage>
</organism>
<keyword evidence="1" id="KW-0472">Membrane</keyword>
<dbReference type="AlphaFoldDB" id="A0A0B5AR23"/>
<dbReference type="BioCyc" id="JESP1508404:G14D9-10462-MONOMER"/>
<dbReference type="EMBL" id="CP009416">
    <property type="protein sequence ID" value="AJD90544.1"/>
    <property type="molecule type" value="Genomic_DNA"/>
</dbReference>
<keyword evidence="1" id="KW-1133">Transmembrane helix</keyword>
<protein>
    <submittedName>
        <fullName evidence="2">Uncharacterized protein</fullName>
    </submittedName>
</protein>
<feature type="transmembrane region" description="Helical" evidence="1">
    <location>
        <begin position="6"/>
        <end position="26"/>
    </location>
</feature>
<dbReference type="Proteomes" id="UP000031449">
    <property type="component" value="Chromosome"/>
</dbReference>
<keyword evidence="1" id="KW-0812">Transmembrane</keyword>
<proteinExistence type="predicted"/>
<evidence type="ECO:0000256" key="1">
    <source>
        <dbReference type="SAM" id="Phobius"/>
    </source>
</evidence>
<accession>A0A0B5AR23</accession>
<sequence length="47" mass="5343">MLYMTSVLLGFCALIGLVGGALMYFLRIPLNTKDAERIDPRPEHNEY</sequence>
<reference evidence="2 3" key="1">
    <citation type="submission" date="2014-08" db="EMBL/GenBank/DDBJ databases">
        <title>Complete genome of a marine bacteria Jeotgalibacillus malaysiensis.</title>
        <authorList>
            <person name="Yaakop A.S."/>
            <person name="Chan K.-G."/>
            <person name="Goh K.M."/>
        </authorList>
    </citation>
    <scope>NUCLEOTIDE SEQUENCE [LARGE SCALE GENOMIC DNA]</scope>
    <source>
        <strain evidence="2 3">D5</strain>
    </source>
</reference>
<dbReference type="HOGENOM" id="CLU_3169057_0_0_9"/>
<dbReference type="STRING" id="1508404.JMA_12270"/>
<gene>
    <name evidence="2" type="ORF">JMA_12270</name>
</gene>
<evidence type="ECO:0000313" key="3">
    <source>
        <dbReference type="Proteomes" id="UP000031449"/>
    </source>
</evidence>